<keyword evidence="8" id="KW-0805">Transcription regulation</keyword>
<keyword evidence="8" id="KW-0804">Transcription</keyword>
<dbReference type="AlphaFoldDB" id="A0ABD3T1R1"/>
<dbReference type="Proteomes" id="UP001634393">
    <property type="component" value="Unassembled WGS sequence"/>
</dbReference>
<dbReference type="EMBL" id="JBJXBP010000005">
    <property type="protein sequence ID" value="KAL3830500.1"/>
    <property type="molecule type" value="Genomic_DNA"/>
</dbReference>
<dbReference type="SUPFAM" id="SSF46942">
    <property type="entry name" value="Elongation factor TFIIS domain 2"/>
    <property type="match status" value="1"/>
</dbReference>
<dbReference type="InterPro" id="IPR006289">
    <property type="entry name" value="TFSII"/>
</dbReference>
<comment type="subcellular location">
    <subcellularLocation>
        <location evidence="1 7 8">Nucleus</location>
    </subcellularLocation>
</comment>
<evidence type="ECO:0000256" key="2">
    <source>
        <dbReference type="ARBA" id="ARBA00022723"/>
    </source>
</evidence>
<reference evidence="13 14" key="1">
    <citation type="submission" date="2024-12" db="EMBL/GenBank/DDBJ databases">
        <title>The unique morphological basis and parallel evolutionary history of personate flowers in Penstemon.</title>
        <authorList>
            <person name="Depatie T.H."/>
            <person name="Wessinger C.A."/>
        </authorList>
    </citation>
    <scope>NUCLEOTIDE SEQUENCE [LARGE SCALE GENOMIC DNA]</scope>
    <source>
        <strain evidence="13">WTNN_2</strain>
        <tissue evidence="13">Leaf</tissue>
    </source>
</reference>
<dbReference type="PROSITE" id="PS00466">
    <property type="entry name" value="ZF_TFIIS_1"/>
    <property type="match status" value="1"/>
</dbReference>
<evidence type="ECO:0000313" key="13">
    <source>
        <dbReference type="EMBL" id="KAL3830500.1"/>
    </source>
</evidence>
<dbReference type="InterPro" id="IPR035441">
    <property type="entry name" value="TFIIS/LEDGF_dom_sf"/>
</dbReference>
<dbReference type="InterPro" id="IPR017923">
    <property type="entry name" value="TFIIS_N"/>
</dbReference>
<keyword evidence="4 8" id="KW-0862">Zinc</keyword>
<dbReference type="Gene3D" id="2.20.25.10">
    <property type="match status" value="1"/>
</dbReference>
<evidence type="ECO:0000259" key="12">
    <source>
        <dbReference type="PROSITE" id="PS51321"/>
    </source>
</evidence>
<name>A0ABD3T1R1_9LAMI</name>
<evidence type="ECO:0000256" key="4">
    <source>
        <dbReference type="ARBA" id="ARBA00022833"/>
    </source>
</evidence>
<dbReference type="CDD" id="cd00183">
    <property type="entry name" value="TFIIS_I"/>
    <property type="match status" value="1"/>
</dbReference>
<comment type="caution">
    <text evidence="13">The sequence shown here is derived from an EMBL/GenBank/DDBJ whole genome shotgun (WGS) entry which is preliminary data.</text>
</comment>
<evidence type="ECO:0000313" key="14">
    <source>
        <dbReference type="Proteomes" id="UP001634393"/>
    </source>
</evidence>
<dbReference type="CDD" id="cd13749">
    <property type="entry name" value="Zn-ribbon_TFIIS"/>
    <property type="match status" value="1"/>
</dbReference>
<keyword evidence="2 8" id="KW-0479">Metal-binding</keyword>
<dbReference type="PROSITE" id="PS51133">
    <property type="entry name" value="ZF_TFIIS_2"/>
    <property type="match status" value="1"/>
</dbReference>
<evidence type="ECO:0000256" key="1">
    <source>
        <dbReference type="ARBA" id="ARBA00004123"/>
    </source>
</evidence>
<dbReference type="SUPFAM" id="SSF47676">
    <property type="entry name" value="Conserved domain common to transcription factors TFIIS, elongin A, CRSP70"/>
    <property type="match status" value="1"/>
</dbReference>
<dbReference type="NCBIfam" id="TIGR01385">
    <property type="entry name" value="TFSII"/>
    <property type="match status" value="1"/>
</dbReference>
<keyword evidence="8" id="KW-0238">DNA-binding</keyword>
<feature type="domain" description="TFIIS N-terminal" evidence="11">
    <location>
        <begin position="7"/>
        <end position="89"/>
    </location>
</feature>
<dbReference type="Gene3D" id="1.20.930.10">
    <property type="entry name" value="Conserved domain common to transcription factors TFIIS, elongin A, CRSP70"/>
    <property type="match status" value="1"/>
</dbReference>
<evidence type="ECO:0000259" key="10">
    <source>
        <dbReference type="PROSITE" id="PS51133"/>
    </source>
</evidence>
<comment type="similarity">
    <text evidence="8">Belongs to the TFS-II family.</text>
</comment>
<dbReference type="Pfam" id="PF07500">
    <property type="entry name" value="TFIIS_M"/>
    <property type="match status" value="1"/>
</dbReference>
<feature type="domain" description="TFIIS-type" evidence="10">
    <location>
        <begin position="339"/>
        <end position="379"/>
    </location>
</feature>
<dbReference type="Pfam" id="PF08711">
    <property type="entry name" value="Med26"/>
    <property type="match status" value="1"/>
</dbReference>
<evidence type="ECO:0000256" key="7">
    <source>
        <dbReference type="PROSITE-ProRule" id="PRU00649"/>
    </source>
</evidence>
<feature type="compositionally biased region" description="Polar residues" evidence="9">
    <location>
        <begin position="110"/>
        <end position="119"/>
    </location>
</feature>
<keyword evidence="5 7" id="KW-0539">Nucleus</keyword>
<dbReference type="InterPro" id="IPR001222">
    <property type="entry name" value="Znf_TFIIS"/>
</dbReference>
<dbReference type="InterPro" id="IPR003618">
    <property type="entry name" value="TFIIS_cen_dom"/>
</dbReference>
<dbReference type="SMART" id="SM00440">
    <property type="entry name" value="ZnF_C2C2"/>
    <property type="match status" value="1"/>
</dbReference>
<evidence type="ECO:0000256" key="9">
    <source>
        <dbReference type="SAM" id="MobiDB-lite"/>
    </source>
</evidence>
<feature type="region of interest" description="Disordered" evidence="9">
    <location>
        <begin position="304"/>
        <end position="339"/>
    </location>
</feature>
<dbReference type="GO" id="GO:0005634">
    <property type="term" value="C:nucleus"/>
    <property type="evidence" value="ECO:0007669"/>
    <property type="project" value="UniProtKB-SubCell"/>
</dbReference>
<dbReference type="Gene3D" id="1.10.472.30">
    <property type="entry name" value="Transcription elongation factor S-II, central domain"/>
    <property type="match status" value="1"/>
</dbReference>
<dbReference type="PROSITE" id="PS51321">
    <property type="entry name" value="TFIIS_CENTRAL"/>
    <property type="match status" value="1"/>
</dbReference>
<dbReference type="GO" id="GO:0003677">
    <property type="term" value="F:DNA binding"/>
    <property type="evidence" value="ECO:0007669"/>
    <property type="project" value="UniProtKB-KW"/>
</dbReference>
<gene>
    <name evidence="13" type="ORF">ACJIZ3_019302</name>
</gene>
<dbReference type="PANTHER" id="PTHR11477:SF0">
    <property type="entry name" value="IP08861P-RELATED"/>
    <property type="match status" value="1"/>
</dbReference>
<sequence length="381" mass="43504">MEKELIELFERVKKAADESENSPGEENRCLDALERLKKFPVNYQVLVSTQVLVKFVGKRLRQLTKHRSNKIKSLASDVVDIWKNIIVQETMKNKKNGTIDNGDSAKSEAKNIQSPTSVKSEQRSTFKTVKVERTTNSNTPKPDKAMKSETSSSIKMEKFEVVQTTKNASGEQVHVEKKVKLEKSTSDIRKPASDPVGPLKLTSLVYCKEPTRDKIRELLAEALCKVSNEVDDNDDLRERVNECDPYRVAVMVETAMYEKLGKSTGPQKLKYRSIMFNLKDANNPDFRRKVLIGEFEPKAIHELTPEQMASDSRQEENQKLKQKAMFNSERPAAPKASTDQFTCGRCKKKETTYYQLQTRSADEPMTTFVTCVNCNNHWKFC</sequence>
<accession>A0ABD3T1R1</accession>
<keyword evidence="14" id="KW-1185">Reference proteome</keyword>
<dbReference type="FunFam" id="2.20.25.10:FF:000001">
    <property type="entry name" value="Probable Transcription elongation factor S-II"/>
    <property type="match status" value="1"/>
</dbReference>
<proteinExistence type="inferred from homology"/>
<evidence type="ECO:0000256" key="8">
    <source>
        <dbReference type="RuleBase" id="RU368078"/>
    </source>
</evidence>
<feature type="compositionally biased region" description="Basic and acidic residues" evidence="9">
    <location>
        <begin position="120"/>
        <end position="133"/>
    </location>
</feature>
<evidence type="ECO:0000259" key="11">
    <source>
        <dbReference type="PROSITE" id="PS51319"/>
    </source>
</evidence>
<dbReference type="InterPro" id="IPR003617">
    <property type="entry name" value="TFIIS/CRSP70_N_sub"/>
</dbReference>
<evidence type="ECO:0000256" key="5">
    <source>
        <dbReference type="ARBA" id="ARBA00023242"/>
    </source>
</evidence>
<dbReference type="InterPro" id="IPR035100">
    <property type="entry name" value="TF_IIS-typ"/>
</dbReference>
<dbReference type="PANTHER" id="PTHR11477">
    <property type="entry name" value="TRANSCRIPTION FACTOR S-II ZINC FINGER DOMAIN-CONTAINING PROTEIN"/>
    <property type="match status" value="1"/>
</dbReference>
<feature type="region of interest" description="Disordered" evidence="9">
    <location>
        <begin position="96"/>
        <end position="152"/>
    </location>
</feature>
<dbReference type="GO" id="GO:0006351">
    <property type="term" value="P:DNA-templated transcription"/>
    <property type="evidence" value="ECO:0007669"/>
    <property type="project" value="UniProtKB-UniRule"/>
</dbReference>
<organism evidence="13 14">
    <name type="scientific">Penstemon smallii</name>
    <dbReference type="NCBI Taxonomy" id="265156"/>
    <lineage>
        <taxon>Eukaryota</taxon>
        <taxon>Viridiplantae</taxon>
        <taxon>Streptophyta</taxon>
        <taxon>Embryophyta</taxon>
        <taxon>Tracheophyta</taxon>
        <taxon>Spermatophyta</taxon>
        <taxon>Magnoliopsida</taxon>
        <taxon>eudicotyledons</taxon>
        <taxon>Gunneridae</taxon>
        <taxon>Pentapetalae</taxon>
        <taxon>asterids</taxon>
        <taxon>lamiids</taxon>
        <taxon>Lamiales</taxon>
        <taxon>Plantaginaceae</taxon>
        <taxon>Cheloneae</taxon>
        <taxon>Penstemon</taxon>
    </lineage>
</organism>
<dbReference type="Pfam" id="PF01096">
    <property type="entry name" value="Zn_ribbon_TFIIS"/>
    <property type="match status" value="1"/>
</dbReference>
<keyword evidence="3 6" id="KW-0863">Zinc-finger</keyword>
<dbReference type="GO" id="GO:0008270">
    <property type="term" value="F:zinc ion binding"/>
    <property type="evidence" value="ECO:0007669"/>
    <property type="project" value="UniProtKB-UniRule"/>
</dbReference>
<feature type="domain" description="TFIIS central" evidence="12">
    <location>
        <begin position="211"/>
        <end position="336"/>
    </location>
</feature>
<evidence type="ECO:0000256" key="6">
    <source>
        <dbReference type="PROSITE-ProRule" id="PRU00472"/>
    </source>
</evidence>
<dbReference type="SMART" id="SM00510">
    <property type="entry name" value="TFS2M"/>
    <property type="match status" value="1"/>
</dbReference>
<evidence type="ECO:0000256" key="3">
    <source>
        <dbReference type="ARBA" id="ARBA00022771"/>
    </source>
</evidence>
<dbReference type="PIRSF" id="PIRSF006704">
    <property type="entry name" value="TF_IIS"/>
    <property type="match status" value="1"/>
</dbReference>
<protein>
    <recommendedName>
        <fullName evidence="8">Transcription elongation factor</fullName>
    </recommendedName>
</protein>
<dbReference type="PROSITE" id="PS51319">
    <property type="entry name" value="TFIIS_N"/>
    <property type="match status" value="1"/>
</dbReference>
<comment type="function">
    <text evidence="8">Necessary for efficient RNA polymerase II transcription elongation past template-encoded arresting sites.</text>
</comment>
<dbReference type="SMART" id="SM00509">
    <property type="entry name" value="TFS2N"/>
    <property type="match status" value="1"/>
</dbReference>
<dbReference type="SUPFAM" id="SSF57783">
    <property type="entry name" value="Zinc beta-ribbon"/>
    <property type="match status" value="1"/>
</dbReference>
<dbReference type="InterPro" id="IPR036575">
    <property type="entry name" value="TFIIS_cen_dom_sf"/>
</dbReference>